<evidence type="ECO:0000259" key="1">
    <source>
        <dbReference type="SMART" id="SM00256"/>
    </source>
</evidence>
<accession>A0ABP0TRY2</accession>
<dbReference type="Pfam" id="PF00646">
    <property type="entry name" value="F-box"/>
    <property type="match status" value="1"/>
</dbReference>
<keyword evidence="3" id="KW-1185">Reference proteome</keyword>
<dbReference type="Gene3D" id="1.20.1280.50">
    <property type="match status" value="1"/>
</dbReference>
<dbReference type="InterPro" id="IPR001810">
    <property type="entry name" value="F-box_dom"/>
</dbReference>
<dbReference type="PANTHER" id="PTHR46407">
    <property type="entry name" value="OS02G0208700 PROTEIN"/>
    <property type="match status" value="1"/>
</dbReference>
<dbReference type="PANTHER" id="PTHR46407:SF3">
    <property type="entry name" value="OS02G0208700 PROTEIN"/>
    <property type="match status" value="1"/>
</dbReference>
<evidence type="ECO:0000313" key="3">
    <source>
        <dbReference type="Proteomes" id="UP001497512"/>
    </source>
</evidence>
<dbReference type="Gene3D" id="2.120.10.80">
    <property type="entry name" value="Kelch-type beta propeller"/>
    <property type="match status" value="1"/>
</dbReference>
<dbReference type="SUPFAM" id="SSF81383">
    <property type="entry name" value="F-box domain"/>
    <property type="match status" value="1"/>
</dbReference>
<reference evidence="2" key="1">
    <citation type="submission" date="2024-02" db="EMBL/GenBank/DDBJ databases">
        <authorList>
            <consortium name="ELIXIR-Norway"/>
            <consortium name="Elixir Norway"/>
        </authorList>
    </citation>
    <scope>NUCLEOTIDE SEQUENCE</scope>
</reference>
<feature type="domain" description="F-box" evidence="1">
    <location>
        <begin position="17"/>
        <end position="57"/>
    </location>
</feature>
<dbReference type="CDD" id="cd22152">
    <property type="entry name" value="F-box_AtAFR-like"/>
    <property type="match status" value="1"/>
</dbReference>
<protein>
    <recommendedName>
        <fullName evidence="1">F-box domain-containing protein</fullName>
    </recommendedName>
</protein>
<proteinExistence type="predicted"/>
<dbReference type="SMART" id="SM00612">
    <property type="entry name" value="Kelch"/>
    <property type="match status" value="3"/>
</dbReference>
<evidence type="ECO:0000313" key="2">
    <source>
        <dbReference type="EMBL" id="CAK9203526.1"/>
    </source>
</evidence>
<dbReference type="SMART" id="SM00256">
    <property type="entry name" value="FBOX"/>
    <property type="match status" value="1"/>
</dbReference>
<dbReference type="Proteomes" id="UP001497512">
    <property type="component" value="Chromosome 14"/>
</dbReference>
<dbReference type="SUPFAM" id="SSF117281">
    <property type="entry name" value="Kelch motif"/>
    <property type="match status" value="1"/>
</dbReference>
<gene>
    <name evidence="2" type="ORF">CSSPTR1EN2_LOCUS6930</name>
</gene>
<name>A0ABP0TRY2_9BRYO</name>
<dbReference type="InterPro" id="IPR015915">
    <property type="entry name" value="Kelch-typ_b-propeller"/>
</dbReference>
<dbReference type="InterPro" id="IPR044595">
    <property type="entry name" value="KMD1-4"/>
</dbReference>
<dbReference type="InterPro" id="IPR036047">
    <property type="entry name" value="F-box-like_dom_sf"/>
</dbReference>
<dbReference type="Pfam" id="PF24681">
    <property type="entry name" value="Kelch_KLHDC2_KLHL20_DRC7"/>
    <property type="match status" value="1"/>
</dbReference>
<sequence>MEVVDSYDDDQGLIPDLPEHVAMLCLMRVPIQAHAQLGAVSRKWRDLVESAEFYENRLREGTTGHYICLLQAPPESHSSTEETLVSQHGPVGYGVSLYNMQQQTWERLPPVPEYPDGLPLFCRFVALAGKILVIGGWNSEMETLLSVHVFHFSTRTWSKCADMPSARSFFTCGVVGKNRVLVAGGHDNGKTALKTVDAYDLENDCWESIPSMHEERDEPGSVVLDGKFFVISGYPTTAQGRFVASAEVYDPSENSWTRIESMWGMGSTISSPGQTLVVVEGKLFAFQEQQLFCYNAEKNKWELITDSGYPSDIITPMCATAVGSMLVVTGAEKNEADETSFKTLMYDTSRADCNLSAPRSSETSCNEWQMVVADRQFQGIAQISCAVEV</sequence>
<dbReference type="EMBL" id="OZ019906">
    <property type="protein sequence ID" value="CAK9203526.1"/>
    <property type="molecule type" value="Genomic_DNA"/>
</dbReference>
<dbReference type="InterPro" id="IPR006652">
    <property type="entry name" value="Kelch_1"/>
</dbReference>
<organism evidence="2 3">
    <name type="scientific">Sphagnum troendelagicum</name>
    <dbReference type="NCBI Taxonomy" id="128251"/>
    <lineage>
        <taxon>Eukaryota</taxon>
        <taxon>Viridiplantae</taxon>
        <taxon>Streptophyta</taxon>
        <taxon>Embryophyta</taxon>
        <taxon>Bryophyta</taxon>
        <taxon>Sphagnophytina</taxon>
        <taxon>Sphagnopsida</taxon>
        <taxon>Sphagnales</taxon>
        <taxon>Sphagnaceae</taxon>
        <taxon>Sphagnum</taxon>
    </lineage>
</organism>